<feature type="domain" description="NusB/RsmB/TIM44" evidence="8">
    <location>
        <begin position="38"/>
        <end position="175"/>
    </location>
</feature>
<evidence type="ECO:0000256" key="5">
    <source>
        <dbReference type="ARBA" id="ARBA00023163"/>
    </source>
</evidence>
<dbReference type="Proteomes" id="UP000442109">
    <property type="component" value="Unassembled WGS sequence"/>
</dbReference>
<evidence type="ECO:0000256" key="6">
    <source>
        <dbReference type="HAMAP-Rule" id="MF_00073"/>
    </source>
</evidence>
<gene>
    <name evidence="6 9" type="primary">nusB</name>
    <name evidence="9" type="ORF">GB996_07360</name>
</gene>
<dbReference type="HAMAP" id="MF_00073">
    <property type="entry name" value="NusB"/>
    <property type="match status" value="1"/>
</dbReference>
<dbReference type="SUPFAM" id="SSF48013">
    <property type="entry name" value="NusB-like"/>
    <property type="match status" value="1"/>
</dbReference>
<dbReference type="NCBIfam" id="TIGR01951">
    <property type="entry name" value="nusB"/>
    <property type="match status" value="1"/>
</dbReference>
<comment type="function">
    <text evidence="6">Involved in transcription antitermination. Required for transcription of ribosomal RNA (rRNA) genes. Binds specifically to the boxA antiterminator sequence of the ribosomal RNA (rrn) operons.</text>
</comment>
<evidence type="ECO:0000259" key="8">
    <source>
        <dbReference type="Pfam" id="PF01029"/>
    </source>
</evidence>
<keyword evidence="2 6" id="KW-0889">Transcription antitermination</keyword>
<feature type="compositionally biased region" description="Basic residues" evidence="7">
    <location>
        <begin position="242"/>
        <end position="252"/>
    </location>
</feature>
<evidence type="ECO:0000256" key="3">
    <source>
        <dbReference type="ARBA" id="ARBA00022884"/>
    </source>
</evidence>
<keyword evidence="5 6" id="KW-0804">Transcription</keyword>
<dbReference type="InterPro" id="IPR006027">
    <property type="entry name" value="NusB_RsmB_TIM44"/>
</dbReference>
<evidence type="ECO:0000313" key="10">
    <source>
        <dbReference type="Proteomes" id="UP000442109"/>
    </source>
</evidence>
<dbReference type="AlphaFoldDB" id="A0A844M1E5"/>
<dbReference type="RefSeq" id="WP_155587288.1">
    <property type="nucleotide sequence ID" value="NZ_WFKQ01000005.1"/>
</dbReference>
<feature type="region of interest" description="Disordered" evidence="7">
    <location>
        <begin position="1"/>
        <end position="27"/>
    </location>
</feature>
<evidence type="ECO:0000256" key="7">
    <source>
        <dbReference type="SAM" id="MobiDB-lite"/>
    </source>
</evidence>
<comment type="similarity">
    <text evidence="1 6">Belongs to the NusB family.</text>
</comment>
<keyword evidence="4 6" id="KW-0805">Transcription regulation</keyword>
<sequence>MSNKNPAQTEDNRLNEHQSNDQFDINESSYKTSHAAVRKARRFALQGLYEWLMTDHRFEQMGQGEWKANPPHDIAARTRATNAMHTVHLGYYHTLMREIPEQITDLEALIAQHLDRAIDKIDMVEHAVLLIGAYELKNSLHIPYKVVLDEAMKLNTHFGATDAHKLINAVMDKLAAQLRTVEVEADTGTGYKHKKQQHSQQQQSQSADEAPMVATESASDETAEGSSAEQSSNEISEVSRQPKPRIGLKPKK</sequence>
<feature type="compositionally biased region" description="Polar residues" evidence="7">
    <location>
        <begin position="224"/>
        <end position="239"/>
    </location>
</feature>
<dbReference type="GO" id="GO:0006353">
    <property type="term" value="P:DNA-templated transcription termination"/>
    <property type="evidence" value="ECO:0007669"/>
    <property type="project" value="UniProtKB-UniRule"/>
</dbReference>
<evidence type="ECO:0000256" key="2">
    <source>
        <dbReference type="ARBA" id="ARBA00022814"/>
    </source>
</evidence>
<dbReference type="OrthoDB" id="9789556at2"/>
<organism evidence="9 10">
    <name type="scientific">Psychrobacter sanguinis</name>
    <dbReference type="NCBI Taxonomy" id="861445"/>
    <lineage>
        <taxon>Bacteria</taxon>
        <taxon>Pseudomonadati</taxon>
        <taxon>Pseudomonadota</taxon>
        <taxon>Gammaproteobacteria</taxon>
        <taxon>Moraxellales</taxon>
        <taxon>Moraxellaceae</taxon>
        <taxon>Psychrobacter</taxon>
    </lineage>
</organism>
<reference evidence="9 10" key="1">
    <citation type="journal article" date="2019" name="PLoS ONE">
        <title>Pup mortality in New Zealand sea lions (Phocarctos hookeri) at Enderby Island, Auckland Islands, 2013-18.</title>
        <authorList>
            <person name="Michael S.A."/>
            <person name="Hayman D.T.S."/>
            <person name="Gray R."/>
            <person name="Zhang J."/>
            <person name="Rogers L."/>
            <person name="Roe W.D."/>
        </authorList>
    </citation>
    <scope>NUCLEOTIDE SEQUENCE [LARGE SCALE GENOMIC DNA]</scope>
    <source>
        <strain evidence="9 10">SM868</strain>
    </source>
</reference>
<feature type="compositionally biased region" description="Basic and acidic residues" evidence="7">
    <location>
        <begin position="10"/>
        <end position="19"/>
    </location>
</feature>
<dbReference type="Gene3D" id="1.10.940.10">
    <property type="entry name" value="NusB-like"/>
    <property type="match status" value="1"/>
</dbReference>
<dbReference type="GO" id="GO:0003723">
    <property type="term" value="F:RNA binding"/>
    <property type="evidence" value="ECO:0007669"/>
    <property type="project" value="UniProtKB-UniRule"/>
</dbReference>
<name>A0A844M1E5_9GAMM</name>
<dbReference type="GO" id="GO:0031564">
    <property type="term" value="P:transcription antitermination"/>
    <property type="evidence" value="ECO:0007669"/>
    <property type="project" value="UniProtKB-KW"/>
</dbReference>
<proteinExistence type="inferred from homology"/>
<evidence type="ECO:0000256" key="1">
    <source>
        <dbReference type="ARBA" id="ARBA00005952"/>
    </source>
</evidence>
<comment type="caution">
    <text evidence="9">The sequence shown here is derived from an EMBL/GenBank/DDBJ whole genome shotgun (WGS) entry which is preliminary data.</text>
</comment>
<feature type="region of interest" description="Disordered" evidence="7">
    <location>
        <begin position="189"/>
        <end position="252"/>
    </location>
</feature>
<keyword evidence="10" id="KW-1185">Reference proteome</keyword>
<evidence type="ECO:0000313" key="9">
    <source>
        <dbReference type="EMBL" id="MUG32613.1"/>
    </source>
</evidence>
<accession>A0A844M1E5</accession>
<dbReference type="Pfam" id="PF01029">
    <property type="entry name" value="NusB"/>
    <property type="match status" value="1"/>
</dbReference>
<keyword evidence="3 6" id="KW-0694">RNA-binding</keyword>
<dbReference type="InterPro" id="IPR011605">
    <property type="entry name" value="NusB_fam"/>
</dbReference>
<dbReference type="EMBL" id="WFKQ01000005">
    <property type="protein sequence ID" value="MUG32613.1"/>
    <property type="molecule type" value="Genomic_DNA"/>
</dbReference>
<protein>
    <recommendedName>
        <fullName evidence="6">Transcription antitermination protein NusB</fullName>
    </recommendedName>
    <alternativeName>
        <fullName evidence="6">Antitermination factor NusB</fullName>
    </alternativeName>
</protein>
<dbReference type="InterPro" id="IPR035926">
    <property type="entry name" value="NusB-like_sf"/>
</dbReference>
<evidence type="ECO:0000256" key="4">
    <source>
        <dbReference type="ARBA" id="ARBA00023015"/>
    </source>
</evidence>